<dbReference type="RefSeq" id="WP_058508785.1">
    <property type="nucleotide sequence ID" value="NZ_CAAAIK010000004.1"/>
</dbReference>
<sequence>MTQVKLNKSALSLQQKNLKNYQRYLPSLELKRKKLLSVRVHIDENIQQLTNKEVQLKEHMKNNLPMVSGMITEIKKMIQIDSVDTAEENIAGVNLPVFKSVKYTVEGYAYLNTPHWFEAAIQAISELVSIRLQMRTLLLQQEILAKAIKTVTQRKNLFEKVLIPDALKQIRLIQIFLADTERAAVVSSKIAKKKREML</sequence>
<proteinExistence type="inferred from homology"/>
<dbReference type="STRING" id="45073.Lqui_2723"/>
<name>A0A0W0XLF2_9GAMM</name>
<keyword evidence="5" id="KW-1185">Reference proteome</keyword>
<evidence type="ECO:0000313" key="4">
    <source>
        <dbReference type="EMBL" id="KTD45252.1"/>
    </source>
</evidence>
<dbReference type="NCBIfam" id="NF002565">
    <property type="entry name" value="PRK02195.1"/>
    <property type="match status" value="1"/>
</dbReference>
<dbReference type="GO" id="GO:0046961">
    <property type="term" value="F:proton-transporting ATPase activity, rotational mechanism"/>
    <property type="evidence" value="ECO:0007669"/>
    <property type="project" value="InterPro"/>
</dbReference>
<dbReference type="Pfam" id="PF01813">
    <property type="entry name" value="ATP-synt_D"/>
    <property type="match status" value="1"/>
</dbReference>
<reference evidence="4 5" key="1">
    <citation type="submission" date="2015-11" db="EMBL/GenBank/DDBJ databases">
        <title>Genomic analysis of 38 Legionella species identifies large and diverse effector repertoires.</title>
        <authorList>
            <person name="Burstein D."/>
            <person name="Amaro F."/>
            <person name="Zusman T."/>
            <person name="Lifshitz Z."/>
            <person name="Cohen O."/>
            <person name="Gilbert J.A."/>
            <person name="Pupko T."/>
            <person name="Shuman H.A."/>
            <person name="Segal G."/>
        </authorList>
    </citation>
    <scope>NUCLEOTIDE SEQUENCE [LARGE SCALE GENOMIC DNA]</scope>
    <source>
        <strain evidence="4 5">CDC#1442-AUS-E</strain>
    </source>
</reference>
<dbReference type="Proteomes" id="UP000054618">
    <property type="component" value="Unassembled WGS sequence"/>
</dbReference>
<comment type="similarity">
    <text evidence="1">Belongs to the V-ATPase D subunit family.</text>
</comment>
<dbReference type="OrthoDB" id="5637912at2"/>
<dbReference type="InterPro" id="IPR002699">
    <property type="entry name" value="V_ATPase_D"/>
</dbReference>
<evidence type="ECO:0000256" key="1">
    <source>
        <dbReference type="ARBA" id="ARBA00005850"/>
    </source>
</evidence>
<accession>A0A0W0XLF2</accession>
<gene>
    <name evidence="4" type="ORF">Lqui_2723</name>
</gene>
<protein>
    <submittedName>
        <fullName evidence="4">V-type ATP synthase subunit D</fullName>
    </submittedName>
</protein>
<organism evidence="4 5">
    <name type="scientific">Legionella quinlivanii</name>
    <dbReference type="NCBI Taxonomy" id="45073"/>
    <lineage>
        <taxon>Bacteria</taxon>
        <taxon>Pseudomonadati</taxon>
        <taxon>Pseudomonadota</taxon>
        <taxon>Gammaproteobacteria</taxon>
        <taxon>Legionellales</taxon>
        <taxon>Legionellaceae</taxon>
        <taxon>Legionella</taxon>
    </lineage>
</organism>
<evidence type="ECO:0000256" key="3">
    <source>
        <dbReference type="ARBA" id="ARBA00023065"/>
    </source>
</evidence>
<keyword evidence="3" id="KW-0406">Ion transport</keyword>
<evidence type="ECO:0000256" key="2">
    <source>
        <dbReference type="ARBA" id="ARBA00022448"/>
    </source>
</evidence>
<dbReference type="EMBL" id="LNYS01000025">
    <property type="protein sequence ID" value="KTD45252.1"/>
    <property type="molecule type" value="Genomic_DNA"/>
</dbReference>
<dbReference type="Gene3D" id="1.10.287.3240">
    <property type="match status" value="1"/>
</dbReference>
<evidence type="ECO:0000313" key="5">
    <source>
        <dbReference type="Proteomes" id="UP000054618"/>
    </source>
</evidence>
<keyword evidence="2" id="KW-0813">Transport</keyword>
<comment type="caution">
    <text evidence="4">The sequence shown here is derived from an EMBL/GenBank/DDBJ whole genome shotgun (WGS) entry which is preliminary data.</text>
</comment>
<dbReference type="AlphaFoldDB" id="A0A0W0XLF2"/>
<dbReference type="PATRIC" id="fig|45073.5.peg.2899"/>
<dbReference type="NCBIfam" id="TIGR00309">
    <property type="entry name" value="V_ATPase_subD"/>
    <property type="match status" value="1"/>
</dbReference>